<reference evidence="6 7" key="1">
    <citation type="submission" date="2023-03" db="EMBL/GenBank/DDBJ databases">
        <title>Genome insight into feeding habits of ladybird beetles.</title>
        <authorList>
            <person name="Li H.-S."/>
            <person name="Huang Y.-H."/>
            <person name="Pang H."/>
        </authorList>
    </citation>
    <scope>NUCLEOTIDE SEQUENCE [LARGE SCALE GENOMIC DNA]</scope>
    <source>
        <strain evidence="6">SYSU_2023b</strain>
        <tissue evidence="6">Whole body</tissue>
    </source>
</reference>
<dbReference type="GO" id="GO:0005737">
    <property type="term" value="C:cytoplasm"/>
    <property type="evidence" value="ECO:0007669"/>
    <property type="project" value="TreeGrafter"/>
</dbReference>
<dbReference type="GO" id="GO:0043161">
    <property type="term" value="P:proteasome-mediated ubiquitin-dependent protein catabolic process"/>
    <property type="evidence" value="ECO:0007669"/>
    <property type="project" value="TreeGrafter"/>
</dbReference>
<dbReference type="InterPro" id="IPR013010">
    <property type="entry name" value="Znf_SIAH"/>
</dbReference>
<keyword evidence="2 4" id="KW-0863">Zinc-finger</keyword>
<dbReference type="Gene3D" id="3.30.40.10">
    <property type="entry name" value="Zinc/RING finger domain, C3HC4 (zinc finger)"/>
    <property type="match status" value="1"/>
</dbReference>
<comment type="caution">
    <text evidence="6">The sequence shown here is derived from an EMBL/GenBank/DDBJ whole genome shotgun (WGS) entry which is preliminary data.</text>
</comment>
<dbReference type="Gene3D" id="3.30.160.60">
    <property type="entry name" value="Classic Zinc Finger"/>
    <property type="match status" value="1"/>
</dbReference>
<evidence type="ECO:0000256" key="1">
    <source>
        <dbReference type="ARBA" id="ARBA00022723"/>
    </source>
</evidence>
<protein>
    <recommendedName>
        <fullName evidence="5">SIAH-type domain-containing protein</fullName>
    </recommendedName>
</protein>
<feature type="domain" description="SIAH-type" evidence="5">
    <location>
        <begin position="312"/>
        <end position="369"/>
    </location>
</feature>
<dbReference type="EMBL" id="JARQZJ010000061">
    <property type="protein sequence ID" value="KAK9878997.1"/>
    <property type="molecule type" value="Genomic_DNA"/>
</dbReference>
<dbReference type="Pfam" id="PF21361">
    <property type="entry name" value="Sina_ZnF"/>
    <property type="match status" value="1"/>
</dbReference>
<sequence length="474" mass="55852">MKFNEVYICPTDKTLQCSWQGNSEDILKHFIMEHEDLLCHSSEIDIDLNLTNENRLLFLDEEIYLIQLKMQENSLQIGLRYLGPVRIANCISYDIIVKVEDQYYMYNHFGNVSSMLCIVNGFWTVDLNLLKEQHQDLSRIQCNFNISKNITEIDSFDGEYIFDTKPQIEDEDVEEESSNPDTVIELDEIQDILEEHLVRKISEENIELRNKSSEPEERDALDNMSNLDFNILENSRYCRRYSSFTGIPFGLFEEKELIDLTCSNCNINMLPPIYLCVNNHNICADCKSELCKICSEHVTENRNKELEEHSRQCLHSCRYYPTGCMESFKYNEIRNHEIKCKFCTYNCVELCSFQGKFFEFLSHFKLNHSSMELMYSTPVDFPKNKEFCVCDNDLGMFFCMSTLVDNTVKWTVKYLGPKDRNFSCELKFKRTKLNNELFFKRVEDQYCLALTKDDLKKMKVKDKNAILTISGYFN</sequence>
<accession>A0AAW1U5M7</accession>
<organism evidence="6 7">
    <name type="scientific">Henosepilachna vigintioctopunctata</name>
    <dbReference type="NCBI Taxonomy" id="420089"/>
    <lineage>
        <taxon>Eukaryota</taxon>
        <taxon>Metazoa</taxon>
        <taxon>Ecdysozoa</taxon>
        <taxon>Arthropoda</taxon>
        <taxon>Hexapoda</taxon>
        <taxon>Insecta</taxon>
        <taxon>Pterygota</taxon>
        <taxon>Neoptera</taxon>
        <taxon>Endopterygota</taxon>
        <taxon>Coleoptera</taxon>
        <taxon>Polyphaga</taxon>
        <taxon>Cucujiformia</taxon>
        <taxon>Coccinelloidea</taxon>
        <taxon>Coccinellidae</taxon>
        <taxon>Epilachninae</taxon>
        <taxon>Epilachnini</taxon>
        <taxon>Henosepilachna</taxon>
    </lineage>
</organism>
<evidence type="ECO:0000313" key="6">
    <source>
        <dbReference type="EMBL" id="KAK9878997.1"/>
    </source>
</evidence>
<keyword evidence="1" id="KW-0479">Metal-binding</keyword>
<dbReference type="PANTHER" id="PTHR45877:SF2">
    <property type="entry name" value="E3 UBIQUITIN-PROTEIN LIGASE SINA-RELATED"/>
    <property type="match status" value="1"/>
</dbReference>
<evidence type="ECO:0000313" key="7">
    <source>
        <dbReference type="Proteomes" id="UP001431783"/>
    </source>
</evidence>
<gene>
    <name evidence="6" type="ORF">WA026_003814</name>
</gene>
<dbReference type="SUPFAM" id="SSF49599">
    <property type="entry name" value="TRAF domain-like"/>
    <property type="match status" value="1"/>
</dbReference>
<dbReference type="InterPro" id="IPR013083">
    <property type="entry name" value="Znf_RING/FYVE/PHD"/>
</dbReference>
<dbReference type="PANTHER" id="PTHR45877">
    <property type="entry name" value="E3 UBIQUITIN-PROTEIN LIGASE SIAH2"/>
    <property type="match status" value="1"/>
</dbReference>
<dbReference type="GO" id="GO:0061630">
    <property type="term" value="F:ubiquitin protein ligase activity"/>
    <property type="evidence" value="ECO:0007669"/>
    <property type="project" value="TreeGrafter"/>
</dbReference>
<dbReference type="Proteomes" id="UP001431783">
    <property type="component" value="Unassembled WGS sequence"/>
</dbReference>
<dbReference type="GO" id="GO:0031624">
    <property type="term" value="F:ubiquitin conjugating enzyme binding"/>
    <property type="evidence" value="ECO:0007669"/>
    <property type="project" value="TreeGrafter"/>
</dbReference>
<proteinExistence type="predicted"/>
<evidence type="ECO:0000256" key="4">
    <source>
        <dbReference type="PROSITE-ProRule" id="PRU00455"/>
    </source>
</evidence>
<dbReference type="AlphaFoldDB" id="A0AAW1U5M7"/>
<keyword evidence="7" id="KW-1185">Reference proteome</keyword>
<dbReference type="GO" id="GO:0008270">
    <property type="term" value="F:zinc ion binding"/>
    <property type="evidence" value="ECO:0007669"/>
    <property type="project" value="UniProtKB-KW"/>
</dbReference>
<evidence type="ECO:0000259" key="5">
    <source>
        <dbReference type="PROSITE" id="PS51081"/>
    </source>
</evidence>
<keyword evidence="3" id="KW-0862">Zinc</keyword>
<evidence type="ECO:0000256" key="2">
    <source>
        <dbReference type="ARBA" id="ARBA00022771"/>
    </source>
</evidence>
<evidence type="ECO:0000256" key="3">
    <source>
        <dbReference type="ARBA" id="ARBA00022833"/>
    </source>
</evidence>
<dbReference type="InterPro" id="IPR004162">
    <property type="entry name" value="SINA-like_animal"/>
</dbReference>
<name>A0AAW1U5M7_9CUCU</name>
<dbReference type="PROSITE" id="PS51081">
    <property type="entry name" value="ZF_SIAH"/>
    <property type="match status" value="1"/>
</dbReference>